<dbReference type="InterPro" id="IPR037401">
    <property type="entry name" value="SnoaL-like"/>
</dbReference>
<comment type="caution">
    <text evidence="2">The sequence shown here is derived from an EMBL/GenBank/DDBJ whole genome shotgun (WGS) entry which is preliminary data.</text>
</comment>
<dbReference type="Gene3D" id="3.10.450.50">
    <property type="match status" value="1"/>
</dbReference>
<evidence type="ECO:0000259" key="1">
    <source>
        <dbReference type="Pfam" id="PF12680"/>
    </source>
</evidence>
<dbReference type="EMBL" id="JANUHA010000015">
    <property type="protein sequence ID" value="MCS0598458.1"/>
    <property type="molecule type" value="Genomic_DNA"/>
</dbReference>
<dbReference type="Proteomes" id="UP001206572">
    <property type="component" value="Unassembled WGS sequence"/>
</dbReference>
<keyword evidence="3" id="KW-1185">Reference proteome</keyword>
<gene>
    <name evidence="2" type="ORF">NX780_19105</name>
</gene>
<sequence>MAHRTPQDLVLDYIAAYNGFDLDGMAALLSSDIRFENHSDGALTARAEGLAAFRQLAEQSKALFSQREQRVTGWTIGEDAIAVDIDYTGTLARDIPGGPAAGNVLALKGRSEFGFAEGKITRITDRS</sequence>
<protein>
    <submittedName>
        <fullName evidence="2">Nuclear transport factor 2 family protein</fullName>
    </submittedName>
</protein>
<dbReference type="RefSeq" id="WP_258829469.1">
    <property type="nucleotide sequence ID" value="NZ_JANUHA010000015.1"/>
</dbReference>
<dbReference type="SUPFAM" id="SSF54427">
    <property type="entry name" value="NTF2-like"/>
    <property type="match status" value="1"/>
</dbReference>
<dbReference type="Pfam" id="PF12680">
    <property type="entry name" value="SnoaL_2"/>
    <property type="match status" value="1"/>
</dbReference>
<dbReference type="InterPro" id="IPR032710">
    <property type="entry name" value="NTF2-like_dom_sf"/>
</dbReference>
<feature type="domain" description="SnoaL-like" evidence="1">
    <location>
        <begin position="10"/>
        <end position="123"/>
    </location>
</feature>
<evidence type="ECO:0000313" key="2">
    <source>
        <dbReference type="EMBL" id="MCS0598458.1"/>
    </source>
</evidence>
<reference evidence="2 3" key="1">
    <citation type="submission" date="2022-08" db="EMBL/GenBank/DDBJ databases">
        <title>Reclassification of Massilia species as members of the genera Telluria, Duganella, Pseudoduganella, Mokoshia gen. nov. and Zemynaea gen. nov. using orthogonal and non-orthogonal genome-based approaches.</title>
        <authorList>
            <person name="Bowman J.P."/>
        </authorList>
    </citation>
    <scope>NUCLEOTIDE SEQUENCE [LARGE SCALE GENOMIC DNA]</scope>
    <source>
        <strain evidence="2 3">JCM 31661</strain>
    </source>
</reference>
<organism evidence="2 3">
    <name type="scientific">Massilia agri</name>
    <dbReference type="NCBI Taxonomy" id="1886785"/>
    <lineage>
        <taxon>Bacteria</taxon>
        <taxon>Pseudomonadati</taxon>
        <taxon>Pseudomonadota</taxon>
        <taxon>Betaproteobacteria</taxon>
        <taxon>Burkholderiales</taxon>
        <taxon>Oxalobacteraceae</taxon>
        <taxon>Telluria group</taxon>
        <taxon>Massilia</taxon>
    </lineage>
</organism>
<evidence type="ECO:0000313" key="3">
    <source>
        <dbReference type="Proteomes" id="UP001206572"/>
    </source>
</evidence>
<name>A0ABT2ARX6_9BURK</name>
<proteinExistence type="predicted"/>
<accession>A0ABT2ARX6</accession>